<dbReference type="VEuPathDB" id="ToxoDB:cyc_03861"/>
<dbReference type="InParanoid" id="A0A1D3CU45"/>
<comment type="caution">
    <text evidence="4">The sequence shown here is derived from an EMBL/GenBank/DDBJ whole genome shotgun (WGS) entry which is preliminary data.</text>
</comment>
<keyword evidence="5" id="KW-1185">Reference proteome</keyword>
<evidence type="ECO:0000259" key="3">
    <source>
        <dbReference type="Pfam" id="PF02463"/>
    </source>
</evidence>
<evidence type="ECO:0000313" key="4">
    <source>
        <dbReference type="EMBL" id="OEH74715.1"/>
    </source>
</evidence>
<evidence type="ECO:0000256" key="1">
    <source>
        <dbReference type="SAM" id="Coils"/>
    </source>
</evidence>
<evidence type="ECO:0000256" key="2">
    <source>
        <dbReference type="SAM" id="MobiDB-lite"/>
    </source>
</evidence>
<feature type="coiled-coil region" evidence="1">
    <location>
        <begin position="138"/>
        <end position="165"/>
    </location>
</feature>
<dbReference type="InterPro" id="IPR027417">
    <property type="entry name" value="P-loop_NTPase"/>
</dbReference>
<dbReference type="AlphaFoldDB" id="A0A1D3CU45"/>
<organism evidence="4 5">
    <name type="scientific">Cyclospora cayetanensis</name>
    <dbReference type="NCBI Taxonomy" id="88456"/>
    <lineage>
        <taxon>Eukaryota</taxon>
        <taxon>Sar</taxon>
        <taxon>Alveolata</taxon>
        <taxon>Apicomplexa</taxon>
        <taxon>Conoidasida</taxon>
        <taxon>Coccidia</taxon>
        <taxon>Eucoccidiorida</taxon>
        <taxon>Eimeriorina</taxon>
        <taxon>Eimeriidae</taxon>
        <taxon>Cyclospora</taxon>
    </lineage>
</organism>
<proteinExistence type="predicted"/>
<dbReference type="Gene3D" id="3.40.50.300">
    <property type="entry name" value="P-loop containing nucleotide triphosphate hydrolases"/>
    <property type="match status" value="1"/>
</dbReference>
<protein>
    <recommendedName>
        <fullName evidence="3">RecF/RecN/SMC N-terminal domain-containing protein</fullName>
    </recommendedName>
</protein>
<dbReference type="PANTHER" id="PTHR43977">
    <property type="entry name" value="STRUCTURAL MAINTENANCE OF CHROMOSOMES PROTEIN 3"/>
    <property type="match status" value="1"/>
</dbReference>
<dbReference type="Pfam" id="PF02463">
    <property type="entry name" value="SMC_N"/>
    <property type="match status" value="1"/>
</dbReference>
<sequence>MEDCVTCGSQMEREAQAEGKSATSGGFAERADAEASAAAKRRQQQEDESAELESRMRVLETEMESVRKQQEAAEASLQSALQQLVAETGMLKQAQKGVDDAKRLQENAATLVAAAAAAAASGSRVSTAGVSPVESACREALTKRLHELKRRLADYSQVNRKAVAELATIRGSLLFPRRFWPLDLRVYLSSFLLLLASAARIADGEALCGAAADDFESLKRREALQEETFQFVQQQLLQLKRRRQQLIQQLIRRVDAEFTTLFSQLVPGGHAKLVSLELSGFVFLKLHLGSRSAGISCCCCGFFSRMQRFLLPAELPHAPFVAGGAAGPASSARLVRRLLSITLLLQELVEDVSISCDEAPELAGIDVRVNFAASGVATDKLSMHRLSGGQKALVALALLLAQQRAASRQGGGWGGLLLVDEADSALDETHRRLLAAALKNSTETLGCQIILTTFRQELLACGSKFVLVQQVQRASRVREISSTEAAEVLLDLPQQPQEEPLHPVPVSDTLAVGDQQQQHLHHHSMLAHQHTVPDGIVQSHG</sequence>
<feature type="region of interest" description="Disordered" evidence="2">
    <location>
        <begin position="1"/>
        <end position="53"/>
    </location>
</feature>
<dbReference type="EMBL" id="JROU02001956">
    <property type="protein sequence ID" value="OEH74715.1"/>
    <property type="molecule type" value="Genomic_DNA"/>
</dbReference>
<evidence type="ECO:0000313" key="5">
    <source>
        <dbReference type="Proteomes" id="UP000095192"/>
    </source>
</evidence>
<accession>A0A1D3CU45</accession>
<dbReference type="Proteomes" id="UP000095192">
    <property type="component" value="Unassembled WGS sequence"/>
</dbReference>
<name>A0A1D3CU45_9EIME</name>
<dbReference type="SUPFAM" id="SSF52540">
    <property type="entry name" value="P-loop containing nucleoside triphosphate hydrolases"/>
    <property type="match status" value="1"/>
</dbReference>
<feature type="domain" description="RecF/RecN/SMC N-terminal" evidence="3">
    <location>
        <begin position="79"/>
        <end position="473"/>
    </location>
</feature>
<reference evidence="4 5" key="1">
    <citation type="journal article" date="2016" name="BMC Genomics">
        <title>Comparative genomics reveals Cyclospora cayetanensis possesses coccidia-like metabolism and invasion components but unique surface antigens.</title>
        <authorList>
            <person name="Liu S."/>
            <person name="Wang L."/>
            <person name="Zheng H."/>
            <person name="Xu Z."/>
            <person name="Roellig D.M."/>
            <person name="Li N."/>
            <person name="Frace M.A."/>
            <person name="Tang K."/>
            <person name="Arrowood M.J."/>
            <person name="Moss D.M."/>
            <person name="Zhang L."/>
            <person name="Feng Y."/>
            <person name="Xiao L."/>
        </authorList>
    </citation>
    <scope>NUCLEOTIDE SEQUENCE [LARGE SCALE GENOMIC DNA]</scope>
    <source>
        <strain evidence="4 5">CHN_HEN01</strain>
    </source>
</reference>
<keyword evidence="1" id="KW-0175">Coiled coil</keyword>
<dbReference type="InterPro" id="IPR003395">
    <property type="entry name" value="RecF/RecN/SMC_N"/>
</dbReference>
<gene>
    <name evidence="4" type="ORF">cyc_03861</name>
</gene>